<accession>A0AAD7LPW3</accession>
<proteinExistence type="predicted"/>
<dbReference type="KEGG" id="qsa:O6P43_017306"/>
<dbReference type="AlphaFoldDB" id="A0AAD7LPW3"/>
<keyword evidence="2" id="KW-1185">Reference proteome</keyword>
<evidence type="ECO:0000313" key="2">
    <source>
        <dbReference type="Proteomes" id="UP001163823"/>
    </source>
</evidence>
<comment type="caution">
    <text evidence="1">The sequence shown here is derived from an EMBL/GenBank/DDBJ whole genome shotgun (WGS) entry which is preliminary data.</text>
</comment>
<dbReference type="EMBL" id="JARAOO010000007">
    <property type="protein sequence ID" value="KAJ7962018.1"/>
    <property type="molecule type" value="Genomic_DNA"/>
</dbReference>
<protein>
    <submittedName>
        <fullName evidence="1">Uncharacterized protein</fullName>
    </submittedName>
</protein>
<gene>
    <name evidence="1" type="ORF">O6P43_017306</name>
</gene>
<dbReference type="Proteomes" id="UP001163823">
    <property type="component" value="Chromosome 7"/>
</dbReference>
<evidence type="ECO:0000313" key="1">
    <source>
        <dbReference type="EMBL" id="KAJ7962018.1"/>
    </source>
</evidence>
<name>A0AAD7LPW3_QUISA</name>
<organism evidence="1 2">
    <name type="scientific">Quillaja saponaria</name>
    <name type="common">Soap bark tree</name>
    <dbReference type="NCBI Taxonomy" id="32244"/>
    <lineage>
        <taxon>Eukaryota</taxon>
        <taxon>Viridiplantae</taxon>
        <taxon>Streptophyta</taxon>
        <taxon>Embryophyta</taxon>
        <taxon>Tracheophyta</taxon>
        <taxon>Spermatophyta</taxon>
        <taxon>Magnoliopsida</taxon>
        <taxon>eudicotyledons</taxon>
        <taxon>Gunneridae</taxon>
        <taxon>Pentapetalae</taxon>
        <taxon>rosids</taxon>
        <taxon>fabids</taxon>
        <taxon>Fabales</taxon>
        <taxon>Quillajaceae</taxon>
        <taxon>Quillaja</taxon>
    </lineage>
</organism>
<reference evidence="1" key="1">
    <citation type="journal article" date="2023" name="Science">
        <title>Elucidation of the pathway for biosynthesis of saponin adjuvants from the soapbark tree.</title>
        <authorList>
            <person name="Reed J."/>
            <person name="Orme A."/>
            <person name="El-Demerdash A."/>
            <person name="Owen C."/>
            <person name="Martin L.B.B."/>
            <person name="Misra R.C."/>
            <person name="Kikuchi S."/>
            <person name="Rejzek M."/>
            <person name="Martin A.C."/>
            <person name="Harkess A."/>
            <person name="Leebens-Mack J."/>
            <person name="Louveau T."/>
            <person name="Stephenson M.J."/>
            <person name="Osbourn A."/>
        </authorList>
    </citation>
    <scope>NUCLEOTIDE SEQUENCE</scope>
    <source>
        <strain evidence="1">S10</strain>
    </source>
</reference>
<sequence length="101" mass="11623">MDLQEDYECHIIEKYGEDFANYLLFDEEIWLQVFGEVKKRGKLYGYEMAVATRTLFGDKISISRSSFGSTITSQPTVEMNEQEVMKLMMEQLSLNNTGSSS</sequence>